<keyword evidence="3" id="KW-1003">Cell membrane</keyword>
<dbReference type="FunFam" id="2.60.40.60:FF:000083">
    <property type="entry name" value="Desmoglein 1"/>
    <property type="match status" value="1"/>
</dbReference>
<dbReference type="PANTHER" id="PTHR24025:SF29">
    <property type="entry name" value="DESMOGLEIN-2-LIKE-RELATED"/>
    <property type="match status" value="1"/>
</dbReference>
<dbReference type="PROSITE" id="PS50268">
    <property type="entry name" value="CADHERIN_2"/>
    <property type="match status" value="3"/>
</dbReference>
<dbReference type="FunFam" id="2.60.40.60:FF:000011">
    <property type="entry name" value="Cadherin 1"/>
    <property type="match status" value="1"/>
</dbReference>
<evidence type="ECO:0000256" key="13">
    <source>
        <dbReference type="PROSITE-ProRule" id="PRU00043"/>
    </source>
</evidence>
<evidence type="ECO:0000256" key="2">
    <source>
        <dbReference type="ARBA" id="ARBA00004568"/>
    </source>
</evidence>
<evidence type="ECO:0000256" key="3">
    <source>
        <dbReference type="ARBA" id="ARBA00022475"/>
    </source>
</evidence>
<dbReference type="InterPro" id="IPR002126">
    <property type="entry name" value="Cadherin-like_dom"/>
</dbReference>
<dbReference type="RefSeq" id="XP_005755052.1">
    <property type="nucleotide sequence ID" value="XM_005754995.2"/>
</dbReference>
<feature type="chain" id="PRO_5041229002" evidence="15">
    <location>
        <begin position="21"/>
        <end position="595"/>
    </location>
</feature>
<feature type="domain" description="Cadherin" evidence="16">
    <location>
        <begin position="56"/>
        <end position="139"/>
    </location>
</feature>
<evidence type="ECO:0000313" key="17">
    <source>
        <dbReference type="Proteomes" id="UP000695023"/>
    </source>
</evidence>
<reference evidence="18" key="1">
    <citation type="submission" date="2025-08" db="UniProtKB">
        <authorList>
            <consortium name="RefSeq"/>
        </authorList>
    </citation>
    <scope>IDENTIFICATION</scope>
</reference>
<feature type="transmembrane region" description="Helical" evidence="14">
    <location>
        <begin position="523"/>
        <end position="543"/>
    </location>
</feature>
<dbReference type="Gene3D" id="2.60.40.60">
    <property type="entry name" value="Cadherins"/>
    <property type="match status" value="4"/>
</dbReference>
<dbReference type="SMART" id="SM00112">
    <property type="entry name" value="CA"/>
    <property type="match status" value="3"/>
</dbReference>
<keyword evidence="17" id="KW-1185">Reference proteome</keyword>
<dbReference type="PRINTS" id="PR00205">
    <property type="entry name" value="CADHERIN"/>
</dbReference>
<keyword evidence="10 14" id="KW-1133">Transmembrane helix</keyword>
<dbReference type="GO" id="GO:0007156">
    <property type="term" value="P:homophilic cell adhesion via plasma membrane adhesion molecules"/>
    <property type="evidence" value="ECO:0007669"/>
    <property type="project" value="InterPro"/>
</dbReference>
<dbReference type="GeneID" id="102205526"/>
<sequence>MIRVSAPMFVLLLFVLQAVAVLMANSEDRSLKKRRMCIFPQILMENRDYTNLDYIDKVYSDYENVTYSLTGVGADKYPFNVFVSDPHTGDIRLTQVLDREFIPYYYLTLVIKFANGTIAEERDWYRYQIADENDNAPVFGQIKPGEVDEFSPEGSFVMKVTATDADEPWSLRSVISYTIINQNPPDDMFYINRDDGSIFVKKPLLEREKCGQYILTVRGQDLKGLPEGNTGTGNVTINIRDVNNNLPTLEKEQYEGSIEENIQGVEVMRIQAEDLDLKATDNWKAVFNIVRGNEGGYFSIKTDPNTNKGILMLDKPVDYENVKNFVLGLTVRNKAPPFSGGSSWQWGGEYKIYPIKINVKNQLEGPHFDPKVKAIAISKKDTSFNITDVVASNPAIDQDTGELAENVRYAKGSDPDNWLTIDPETAEIKLNRIPDRESPYLVNGTYFAKVLCITKDTAAILRAQNLMWPGIYEVELVIKDQQGKACPEPQRVWVRVCTCEDGVLCGKWDGNNQPVKRVQLGPASIGIMVVLPLLCFFLFLIFCHYKKALRDLSPANMVRFKDPSATAPEYTTLAVATESLNSGTVLHSGEWQRLN</sequence>
<dbReference type="GO" id="GO:0005886">
    <property type="term" value="C:plasma membrane"/>
    <property type="evidence" value="ECO:0007669"/>
    <property type="project" value="UniProtKB-SubCell"/>
</dbReference>
<dbReference type="Pfam" id="PF00028">
    <property type="entry name" value="Cadherin"/>
    <property type="match status" value="2"/>
</dbReference>
<protein>
    <submittedName>
        <fullName evidence="18">Desmoglein-2-like isoform X2</fullName>
    </submittedName>
</protein>
<evidence type="ECO:0000256" key="1">
    <source>
        <dbReference type="ARBA" id="ARBA00004236"/>
    </source>
</evidence>
<keyword evidence="15" id="KW-0732">Signal</keyword>
<feature type="domain" description="Cadherin" evidence="16">
    <location>
        <begin position="139"/>
        <end position="249"/>
    </location>
</feature>
<organism evidence="17 18">
    <name type="scientific">Pundamilia nyererei</name>
    <dbReference type="NCBI Taxonomy" id="303518"/>
    <lineage>
        <taxon>Eukaryota</taxon>
        <taxon>Metazoa</taxon>
        <taxon>Chordata</taxon>
        <taxon>Craniata</taxon>
        <taxon>Vertebrata</taxon>
        <taxon>Euteleostomi</taxon>
        <taxon>Actinopterygii</taxon>
        <taxon>Neopterygii</taxon>
        <taxon>Teleostei</taxon>
        <taxon>Neoteleostei</taxon>
        <taxon>Acanthomorphata</taxon>
        <taxon>Ovalentaria</taxon>
        <taxon>Cichlomorphae</taxon>
        <taxon>Cichliformes</taxon>
        <taxon>Cichlidae</taxon>
        <taxon>African cichlids</taxon>
        <taxon>Pseudocrenilabrinae</taxon>
        <taxon>Haplochromini</taxon>
        <taxon>Pundamilia</taxon>
    </lineage>
</organism>
<keyword evidence="4 14" id="KW-0812">Transmembrane</keyword>
<dbReference type="PANTHER" id="PTHR24025">
    <property type="entry name" value="DESMOGLEIN FAMILY MEMBER"/>
    <property type="match status" value="1"/>
</dbReference>
<accession>A0A9Y3SBA3</accession>
<evidence type="ECO:0000256" key="5">
    <source>
        <dbReference type="ARBA" id="ARBA00022723"/>
    </source>
</evidence>
<evidence type="ECO:0000256" key="10">
    <source>
        <dbReference type="ARBA" id="ARBA00022989"/>
    </source>
</evidence>
<evidence type="ECO:0000256" key="7">
    <source>
        <dbReference type="ARBA" id="ARBA00022837"/>
    </source>
</evidence>
<keyword evidence="5" id="KW-0479">Metal-binding</keyword>
<evidence type="ECO:0000313" key="18">
    <source>
        <dbReference type="RefSeq" id="XP_005755052.1"/>
    </source>
</evidence>
<dbReference type="GO" id="GO:0030057">
    <property type="term" value="C:desmosome"/>
    <property type="evidence" value="ECO:0007669"/>
    <property type="project" value="UniProtKB-SubCell"/>
</dbReference>
<evidence type="ECO:0000256" key="4">
    <source>
        <dbReference type="ARBA" id="ARBA00022692"/>
    </source>
</evidence>
<gene>
    <name evidence="18" type="primary">LOC102205526</name>
</gene>
<name>A0A9Y3SBA3_9CICH</name>
<keyword evidence="6" id="KW-0677">Repeat</keyword>
<proteinExistence type="predicted"/>
<evidence type="ECO:0000256" key="11">
    <source>
        <dbReference type="ARBA" id="ARBA00023136"/>
    </source>
</evidence>
<keyword evidence="9" id="KW-0965">Cell junction</keyword>
<evidence type="ECO:0000259" key="16">
    <source>
        <dbReference type="PROSITE" id="PS50268"/>
    </source>
</evidence>
<dbReference type="SUPFAM" id="SSF49313">
    <property type="entry name" value="Cadherin-like"/>
    <property type="match status" value="4"/>
</dbReference>
<evidence type="ECO:0000256" key="8">
    <source>
        <dbReference type="ARBA" id="ARBA00022889"/>
    </source>
</evidence>
<evidence type="ECO:0000256" key="9">
    <source>
        <dbReference type="ARBA" id="ARBA00022949"/>
    </source>
</evidence>
<keyword evidence="12" id="KW-0325">Glycoprotein</keyword>
<keyword evidence="8" id="KW-0130">Cell adhesion</keyword>
<evidence type="ECO:0000256" key="14">
    <source>
        <dbReference type="SAM" id="Phobius"/>
    </source>
</evidence>
<dbReference type="GO" id="GO:0005509">
    <property type="term" value="F:calcium ion binding"/>
    <property type="evidence" value="ECO:0007669"/>
    <property type="project" value="UniProtKB-UniRule"/>
</dbReference>
<feature type="signal peptide" evidence="15">
    <location>
        <begin position="1"/>
        <end position="20"/>
    </location>
</feature>
<evidence type="ECO:0000256" key="12">
    <source>
        <dbReference type="ARBA" id="ARBA00023180"/>
    </source>
</evidence>
<dbReference type="Proteomes" id="UP000695023">
    <property type="component" value="Unplaced"/>
</dbReference>
<feature type="domain" description="Cadherin" evidence="16">
    <location>
        <begin position="250"/>
        <end position="368"/>
    </location>
</feature>
<dbReference type="FunFam" id="2.60.40.60:FF:000068">
    <property type="entry name" value="Desmoglein 1"/>
    <property type="match status" value="1"/>
</dbReference>
<comment type="subcellular location">
    <subcellularLocation>
        <location evidence="2">Cell junction</location>
        <location evidence="2">Desmosome</location>
    </subcellularLocation>
    <subcellularLocation>
        <location evidence="1">Cell membrane</location>
    </subcellularLocation>
</comment>
<dbReference type="AlphaFoldDB" id="A0A9Y3SBA3"/>
<keyword evidence="11 14" id="KW-0472">Membrane</keyword>
<dbReference type="InterPro" id="IPR050971">
    <property type="entry name" value="Cadherin-domain_protein"/>
</dbReference>
<dbReference type="InterPro" id="IPR015919">
    <property type="entry name" value="Cadherin-like_sf"/>
</dbReference>
<evidence type="ECO:0000256" key="6">
    <source>
        <dbReference type="ARBA" id="ARBA00022737"/>
    </source>
</evidence>
<evidence type="ECO:0000256" key="15">
    <source>
        <dbReference type="SAM" id="SignalP"/>
    </source>
</evidence>
<dbReference type="CDD" id="cd11304">
    <property type="entry name" value="Cadherin_repeat"/>
    <property type="match status" value="4"/>
</dbReference>
<keyword evidence="7 13" id="KW-0106">Calcium</keyword>